<comment type="caution">
    <text evidence="2">The sequence shown here is derived from an EMBL/GenBank/DDBJ whole genome shotgun (WGS) entry which is preliminary data.</text>
</comment>
<protein>
    <recommendedName>
        <fullName evidence="1">Ig-like domain-containing protein</fullName>
    </recommendedName>
</protein>
<organism evidence="2 3">
    <name type="scientific">Potamilus streckersoni</name>
    <dbReference type="NCBI Taxonomy" id="2493646"/>
    <lineage>
        <taxon>Eukaryota</taxon>
        <taxon>Metazoa</taxon>
        <taxon>Spiralia</taxon>
        <taxon>Lophotrochozoa</taxon>
        <taxon>Mollusca</taxon>
        <taxon>Bivalvia</taxon>
        <taxon>Autobranchia</taxon>
        <taxon>Heteroconchia</taxon>
        <taxon>Palaeoheterodonta</taxon>
        <taxon>Unionida</taxon>
        <taxon>Unionoidea</taxon>
        <taxon>Unionidae</taxon>
        <taxon>Ambleminae</taxon>
        <taxon>Lampsilini</taxon>
        <taxon>Potamilus</taxon>
    </lineage>
</organism>
<dbReference type="InterPro" id="IPR013783">
    <property type="entry name" value="Ig-like_fold"/>
</dbReference>
<sequence length="163" mass="17830">NQVIATAKQTSTSDVCTSPEKIYTSTLFLQRNSTLSDNSDKSVIFSCKTDYLYPSIDIRANATKSVRFAVIVKWAQLQQNGHAVTDPLLTVTLGEPVSMTCMTGTSRPPPIIVWYIGSEKSGNGTSLTLVPSNADHDMAIYCQAYNIDSSQTVSSNKPRLFVR</sequence>
<feature type="non-terminal residue" evidence="2">
    <location>
        <position position="163"/>
    </location>
</feature>
<name>A0AAE0S6K5_9BIVA</name>
<dbReference type="SUPFAM" id="SSF48726">
    <property type="entry name" value="Immunoglobulin"/>
    <property type="match status" value="1"/>
</dbReference>
<gene>
    <name evidence="2" type="ORF">CHS0354_009628</name>
</gene>
<dbReference type="Proteomes" id="UP001195483">
    <property type="component" value="Unassembled WGS sequence"/>
</dbReference>
<evidence type="ECO:0000259" key="1">
    <source>
        <dbReference type="PROSITE" id="PS50835"/>
    </source>
</evidence>
<evidence type="ECO:0000313" key="2">
    <source>
        <dbReference type="EMBL" id="KAK3586152.1"/>
    </source>
</evidence>
<dbReference type="PROSITE" id="PS50835">
    <property type="entry name" value="IG_LIKE"/>
    <property type="match status" value="1"/>
</dbReference>
<dbReference type="InterPro" id="IPR007110">
    <property type="entry name" value="Ig-like_dom"/>
</dbReference>
<dbReference type="InterPro" id="IPR036179">
    <property type="entry name" value="Ig-like_dom_sf"/>
</dbReference>
<evidence type="ECO:0000313" key="3">
    <source>
        <dbReference type="Proteomes" id="UP001195483"/>
    </source>
</evidence>
<proteinExistence type="predicted"/>
<reference evidence="2" key="1">
    <citation type="journal article" date="2021" name="Genome Biol. Evol.">
        <title>A High-Quality Reference Genome for a Parasitic Bivalve with Doubly Uniparental Inheritance (Bivalvia: Unionida).</title>
        <authorList>
            <person name="Smith C.H."/>
        </authorList>
    </citation>
    <scope>NUCLEOTIDE SEQUENCE</scope>
    <source>
        <strain evidence="2">CHS0354</strain>
    </source>
</reference>
<reference evidence="2" key="3">
    <citation type="submission" date="2023-05" db="EMBL/GenBank/DDBJ databases">
        <authorList>
            <person name="Smith C.H."/>
        </authorList>
    </citation>
    <scope>NUCLEOTIDE SEQUENCE</scope>
    <source>
        <strain evidence="2">CHS0354</strain>
        <tissue evidence="2">Mantle</tissue>
    </source>
</reference>
<keyword evidence="3" id="KW-1185">Reference proteome</keyword>
<reference evidence="2" key="2">
    <citation type="journal article" date="2021" name="Genome Biol. Evol.">
        <title>Developing a high-quality reference genome for a parasitic bivalve with doubly uniparental inheritance (Bivalvia: Unionida).</title>
        <authorList>
            <person name="Smith C.H."/>
        </authorList>
    </citation>
    <scope>NUCLEOTIDE SEQUENCE</scope>
    <source>
        <strain evidence="2">CHS0354</strain>
        <tissue evidence="2">Mantle</tissue>
    </source>
</reference>
<dbReference type="Gene3D" id="2.60.40.10">
    <property type="entry name" value="Immunoglobulins"/>
    <property type="match status" value="1"/>
</dbReference>
<dbReference type="AlphaFoldDB" id="A0AAE0S6K5"/>
<feature type="domain" description="Ig-like" evidence="1">
    <location>
        <begin position="54"/>
        <end position="154"/>
    </location>
</feature>
<dbReference type="EMBL" id="JAEAOA010000615">
    <property type="protein sequence ID" value="KAK3586152.1"/>
    <property type="molecule type" value="Genomic_DNA"/>
</dbReference>
<accession>A0AAE0S6K5</accession>
<feature type="non-terminal residue" evidence="2">
    <location>
        <position position="1"/>
    </location>
</feature>